<proteinExistence type="predicted"/>
<evidence type="ECO:0000256" key="1">
    <source>
        <dbReference type="SAM" id="Phobius"/>
    </source>
</evidence>
<keyword evidence="1" id="KW-0812">Transmembrane</keyword>
<organism evidence="2">
    <name type="scientific">marine sediment metagenome</name>
    <dbReference type="NCBI Taxonomy" id="412755"/>
    <lineage>
        <taxon>unclassified sequences</taxon>
        <taxon>metagenomes</taxon>
        <taxon>ecological metagenomes</taxon>
    </lineage>
</organism>
<keyword evidence="1" id="KW-1133">Transmembrane helix</keyword>
<accession>A0A0F9F573</accession>
<reference evidence="2" key="1">
    <citation type="journal article" date="2015" name="Nature">
        <title>Complex archaea that bridge the gap between prokaryotes and eukaryotes.</title>
        <authorList>
            <person name="Spang A."/>
            <person name="Saw J.H."/>
            <person name="Jorgensen S.L."/>
            <person name="Zaremba-Niedzwiedzka K."/>
            <person name="Martijn J."/>
            <person name="Lind A.E."/>
            <person name="van Eijk R."/>
            <person name="Schleper C."/>
            <person name="Guy L."/>
            <person name="Ettema T.J."/>
        </authorList>
    </citation>
    <scope>NUCLEOTIDE SEQUENCE</scope>
</reference>
<gene>
    <name evidence="2" type="ORF">LCGC14_1993210</name>
</gene>
<feature type="non-terminal residue" evidence="2">
    <location>
        <position position="55"/>
    </location>
</feature>
<protein>
    <submittedName>
        <fullName evidence="2">Uncharacterized protein</fullName>
    </submittedName>
</protein>
<dbReference type="AlphaFoldDB" id="A0A0F9F573"/>
<comment type="caution">
    <text evidence="2">The sequence shown here is derived from an EMBL/GenBank/DDBJ whole genome shotgun (WGS) entry which is preliminary data.</text>
</comment>
<sequence>MLSEVCPTVICENKNKRKMHCLIVFIMLFIYWLTYKFCPNGHVYVKRGIDYIRFS</sequence>
<keyword evidence="1" id="KW-0472">Membrane</keyword>
<name>A0A0F9F573_9ZZZZ</name>
<feature type="transmembrane region" description="Helical" evidence="1">
    <location>
        <begin position="19"/>
        <end position="35"/>
    </location>
</feature>
<evidence type="ECO:0000313" key="2">
    <source>
        <dbReference type="EMBL" id="KKL81584.1"/>
    </source>
</evidence>
<dbReference type="EMBL" id="LAZR01022520">
    <property type="protein sequence ID" value="KKL81584.1"/>
    <property type="molecule type" value="Genomic_DNA"/>
</dbReference>